<feature type="transmembrane region" description="Helical" evidence="6">
    <location>
        <begin position="85"/>
        <end position="108"/>
    </location>
</feature>
<evidence type="ECO:0000256" key="5">
    <source>
        <dbReference type="SAM" id="MobiDB-lite"/>
    </source>
</evidence>
<dbReference type="GO" id="GO:0007166">
    <property type="term" value="P:cell surface receptor signaling pathway"/>
    <property type="evidence" value="ECO:0007669"/>
    <property type="project" value="InterPro"/>
</dbReference>
<dbReference type="InParanoid" id="A0A482XS01"/>
<protein>
    <recommendedName>
        <fullName evidence="7">G-protein coupled receptors family 2 profile 2 domain-containing protein</fullName>
    </recommendedName>
</protein>
<dbReference type="GO" id="GO:0008528">
    <property type="term" value="F:G protein-coupled peptide receptor activity"/>
    <property type="evidence" value="ECO:0007669"/>
    <property type="project" value="TreeGrafter"/>
</dbReference>
<keyword evidence="2 6" id="KW-0812">Transmembrane</keyword>
<comment type="caution">
    <text evidence="8">The sequence shown here is derived from an EMBL/GenBank/DDBJ whole genome shotgun (WGS) entry which is preliminary data.</text>
</comment>
<dbReference type="PROSITE" id="PS50261">
    <property type="entry name" value="G_PROTEIN_RECEP_F2_4"/>
    <property type="match status" value="1"/>
</dbReference>
<dbReference type="SUPFAM" id="SSF81321">
    <property type="entry name" value="Family A G protein-coupled receptor-like"/>
    <property type="match status" value="1"/>
</dbReference>
<feature type="transmembrane region" description="Helical" evidence="6">
    <location>
        <begin position="198"/>
        <end position="222"/>
    </location>
</feature>
<feature type="compositionally biased region" description="Polar residues" evidence="5">
    <location>
        <begin position="298"/>
        <end position="310"/>
    </location>
</feature>
<evidence type="ECO:0000256" key="2">
    <source>
        <dbReference type="ARBA" id="ARBA00022692"/>
    </source>
</evidence>
<comment type="subcellular location">
    <subcellularLocation>
        <location evidence="1">Membrane</location>
        <topology evidence="1">Multi-pass membrane protein</topology>
    </subcellularLocation>
</comment>
<dbReference type="STRING" id="195883.A0A482XS01"/>
<dbReference type="SMR" id="A0A482XS01"/>
<evidence type="ECO:0000256" key="1">
    <source>
        <dbReference type="ARBA" id="ARBA00004141"/>
    </source>
</evidence>
<reference evidence="8 9" key="1">
    <citation type="journal article" date="2017" name="Gigascience">
        <title>Genome sequence of the small brown planthopper, Laodelphax striatellus.</title>
        <authorList>
            <person name="Zhu J."/>
            <person name="Jiang F."/>
            <person name="Wang X."/>
            <person name="Yang P."/>
            <person name="Bao Y."/>
            <person name="Zhao W."/>
            <person name="Wang W."/>
            <person name="Lu H."/>
            <person name="Wang Q."/>
            <person name="Cui N."/>
            <person name="Li J."/>
            <person name="Chen X."/>
            <person name="Luo L."/>
            <person name="Yu J."/>
            <person name="Kang L."/>
            <person name="Cui F."/>
        </authorList>
    </citation>
    <scope>NUCLEOTIDE SEQUENCE [LARGE SCALE GENOMIC DNA]</scope>
    <source>
        <strain evidence="8">Lst14</strain>
    </source>
</reference>
<dbReference type="InterPro" id="IPR000832">
    <property type="entry name" value="GPCR_2_secretin-like"/>
</dbReference>
<dbReference type="Proteomes" id="UP000291343">
    <property type="component" value="Unassembled WGS sequence"/>
</dbReference>
<proteinExistence type="predicted"/>
<evidence type="ECO:0000313" key="9">
    <source>
        <dbReference type="Proteomes" id="UP000291343"/>
    </source>
</evidence>
<dbReference type="Pfam" id="PF00002">
    <property type="entry name" value="7tm_2"/>
    <property type="match status" value="1"/>
</dbReference>
<gene>
    <name evidence="8" type="ORF">LSTR_LSTR009148</name>
</gene>
<feature type="transmembrane region" description="Helical" evidence="6">
    <location>
        <begin position="120"/>
        <end position="145"/>
    </location>
</feature>
<evidence type="ECO:0000256" key="6">
    <source>
        <dbReference type="SAM" id="Phobius"/>
    </source>
</evidence>
<keyword evidence="4 6" id="KW-0472">Membrane</keyword>
<feature type="domain" description="G-protein coupled receptors family 2 profile 2" evidence="7">
    <location>
        <begin position="1"/>
        <end position="223"/>
    </location>
</feature>
<evidence type="ECO:0000259" key="7">
    <source>
        <dbReference type="PROSITE" id="PS50261"/>
    </source>
</evidence>
<sequence length="346" mass="39543">MHLFLSFMLRAFSTLFKDLETNRLERFSGASGELILREDWASCRAVVSLWQYCLLANYSWILMEGLYLHNLIFLALFSDTSSISLYVALGWGLPLLFVAIWALSRIVWENSMCWTTNENALIVMLVKGPTTISVLLNFILFIKIVRVLLMKLQASVNEQNRRFKRWAKSTLVLMPLFGVHYAIFISMSYVDCGPEIEIIWLFGDQLFASFQGSFVALLYCFMNGEVRAELNKKCLRRWPSNSASNKRRRQSETTGQYSNTCVRQQNYGAGRDKRKSFGRLETSVTSITTSCPFDPSSRKSLPSNGLHRNSSESTWLAEQSSFVNSKVTAGNNGIELMALHEKYEEL</sequence>
<dbReference type="OrthoDB" id="16753at2759"/>
<evidence type="ECO:0000313" key="8">
    <source>
        <dbReference type="EMBL" id="RZF48464.1"/>
    </source>
</evidence>
<dbReference type="PANTHER" id="PTHR45620">
    <property type="entry name" value="PDF RECEPTOR-LIKE PROTEIN-RELATED"/>
    <property type="match status" value="1"/>
</dbReference>
<feature type="transmembrane region" description="Helical" evidence="6">
    <location>
        <begin position="58"/>
        <end position="78"/>
    </location>
</feature>
<keyword evidence="3 6" id="KW-1133">Transmembrane helix</keyword>
<dbReference type="PANTHER" id="PTHR45620:SF1">
    <property type="entry name" value="G-PROTEIN COUPLED RECEPTORS FAMILY 2 PROFILE 2 DOMAIN-CONTAINING PROTEIN"/>
    <property type="match status" value="1"/>
</dbReference>
<dbReference type="Gene3D" id="1.20.1070.10">
    <property type="entry name" value="Rhodopsin 7-helix transmembrane proteins"/>
    <property type="match status" value="1"/>
</dbReference>
<dbReference type="AlphaFoldDB" id="A0A482XS01"/>
<dbReference type="InterPro" id="IPR017981">
    <property type="entry name" value="GPCR_2-like_7TM"/>
</dbReference>
<evidence type="ECO:0000256" key="3">
    <source>
        <dbReference type="ARBA" id="ARBA00022989"/>
    </source>
</evidence>
<keyword evidence="9" id="KW-1185">Reference proteome</keyword>
<dbReference type="InterPro" id="IPR050332">
    <property type="entry name" value="GPCR_2"/>
</dbReference>
<dbReference type="GO" id="GO:0017046">
    <property type="term" value="F:peptide hormone binding"/>
    <property type="evidence" value="ECO:0007669"/>
    <property type="project" value="TreeGrafter"/>
</dbReference>
<dbReference type="EMBL" id="QKKF02002274">
    <property type="protein sequence ID" value="RZF48464.1"/>
    <property type="molecule type" value="Genomic_DNA"/>
</dbReference>
<organism evidence="8 9">
    <name type="scientific">Laodelphax striatellus</name>
    <name type="common">Small brown planthopper</name>
    <name type="synonym">Delphax striatella</name>
    <dbReference type="NCBI Taxonomy" id="195883"/>
    <lineage>
        <taxon>Eukaryota</taxon>
        <taxon>Metazoa</taxon>
        <taxon>Ecdysozoa</taxon>
        <taxon>Arthropoda</taxon>
        <taxon>Hexapoda</taxon>
        <taxon>Insecta</taxon>
        <taxon>Pterygota</taxon>
        <taxon>Neoptera</taxon>
        <taxon>Paraneoptera</taxon>
        <taxon>Hemiptera</taxon>
        <taxon>Auchenorrhyncha</taxon>
        <taxon>Fulgoroidea</taxon>
        <taxon>Delphacidae</taxon>
        <taxon>Criomorphinae</taxon>
        <taxon>Laodelphax</taxon>
    </lineage>
</organism>
<accession>A0A482XS01</accession>
<dbReference type="PRINTS" id="PR00249">
    <property type="entry name" value="GPCRSECRETIN"/>
</dbReference>
<dbReference type="GO" id="GO:0005886">
    <property type="term" value="C:plasma membrane"/>
    <property type="evidence" value="ECO:0007669"/>
    <property type="project" value="TreeGrafter"/>
</dbReference>
<name>A0A482XS01_LAOST</name>
<feature type="transmembrane region" description="Helical" evidence="6">
    <location>
        <begin position="166"/>
        <end position="186"/>
    </location>
</feature>
<feature type="region of interest" description="Disordered" evidence="5">
    <location>
        <begin position="289"/>
        <end position="310"/>
    </location>
</feature>
<dbReference type="GO" id="GO:0007188">
    <property type="term" value="P:adenylate cyclase-modulating G protein-coupled receptor signaling pathway"/>
    <property type="evidence" value="ECO:0007669"/>
    <property type="project" value="TreeGrafter"/>
</dbReference>
<evidence type="ECO:0000256" key="4">
    <source>
        <dbReference type="ARBA" id="ARBA00023136"/>
    </source>
</evidence>